<protein>
    <submittedName>
        <fullName evidence="2">Uncharacterized protein</fullName>
    </submittedName>
</protein>
<feature type="non-terminal residue" evidence="2">
    <location>
        <position position="1"/>
    </location>
</feature>
<reference evidence="3" key="1">
    <citation type="journal article" date="2017" name="Nat. Ecol. Evol.">
        <title>Genome expansion and lineage-specific genetic innovations in the forest pathogenic fungi Armillaria.</title>
        <authorList>
            <person name="Sipos G."/>
            <person name="Prasanna A.N."/>
            <person name="Walter M.C."/>
            <person name="O'Connor E."/>
            <person name="Balint B."/>
            <person name="Krizsan K."/>
            <person name="Kiss B."/>
            <person name="Hess J."/>
            <person name="Varga T."/>
            <person name="Slot J."/>
            <person name="Riley R."/>
            <person name="Boka B."/>
            <person name="Rigling D."/>
            <person name="Barry K."/>
            <person name="Lee J."/>
            <person name="Mihaltcheva S."/>
            <person name="LaButti K."/>
            <person name="Lipzen A."/>
            <person name="Waldron R."/>
            <person name="Moloney N.M."/>
            <person name="Sperisen C."/>
            <person name="Kredics L."/>
            <person name="Vagvoelgyi C."/>
            <person name="Patrignani A."/>
            <person name="Fitzpatrick D."/>
            <person name="Nagy I."/>
            <person name="Doyle S."/>
            <person name="Anderson J.B."/>
            <person name="Grigoriev I.V."/>
            <person name="Gueldener U."/>
            <person name="Muensterkoetter M."/>
            <person name="Nagy L.G."/>
        </authorList>
    </citation>
    <scope>NUCLEOTIDE SEQUENCE [LARGE SCALE GENOMIC DNA]</scope>
    <source>
        <strain evidence="3">Ar21-2</strain>
    </source>
</reference>
<proteinExistence type="predicted"/>
<feature type="transmembrane region" description="Helical" evidence="1">
    <location>
        <begin position="38"/>
        <end position="62"/>
    </location>
</feature>
<dbReference type="EMBL" id="KZ293652">
    <property type="protein sequence ID" value="PBK95109.1"/>
    <property type="molecule type" value="Genomic_DNA"/>
</dbReference>
<gene>
    <name evidence="2" type="ORF">ARMGADRAFT_925759</name>
</gene>
<evidence type="ECO:0000256" key="1">
    <source>
        <dbReference type="SAM" id="Phobius"/>
    </source>
</evidence>
<evidence type="ECO:0000313" key="2">
    <source>
        <dbReference type="EMBL" id="PBK95109.1"/>
    </source>
</evidence>
<keyword evidence="3" id="KW-1185">Reference proteome</keyword>
<keyword evidence="1" id="KW-1133">Transmembrane helix</keyword>
<dbReference type="OrthoDB" id="3265004at2759"/>
<dbReference type="Proteomes" id="UP000217790">
    <property type="component" value="Unassembled WGS sequence"/>
</dbReference>
<feature type="transmembrane region" description="Helical" evidence="1">
    <location>
        <begin position="6"/>
        <end position="26"/>
    </location>
</feature>
<dbReference type="InParanoid" id="A0A2H3DIS2"/>
<sequence>WTMVYLSLGLAVTLMCMILIVFRIVTVGRANRQTTLGGYWAVIEIVVESAGLLSIILVIYMVTYV</sequence>
<name>A0A2H3DIS2_ARMGA</name>
<dbReference type="AlphaFoldDB" id="A0A2H3DIS2"/>
<evidence type="ECO:0000313" key="3">
    <source>
        <dbReference type="Proteomes" id="UP000217790"/>
    </source>
</evidence>
<keyword evidence="1" id="KW-0812">Transmembrane</keyword>
<accession>A0A2H3DIS2</accession>
<organism evidence="2 3">
    <name type="scientific">Armillaria gallica</name>
    <name type="common">Bulbous honey fungus</name>
    <name type="synonym">Armillaria bulbosa</name>
    <dbReference type="NCBI Taxonomy" id="47427"/>
    <lineage>
        <taxon>Eukaryota</taxon>
        <taxon>Fungi</taxon>
        <taxon>Dikarya</taxon>
        <taxon>Basidiomycota</taxon>
        <taxon>Agaricomycotina</taxon>
        <taxon>Agaricomycetes</taxon>
        <taxon>Agaricomycetidae</taxon>
        <taxon>Agaricales</taxon>
        <taxon>Marasmiineae</taxon>
        <taxon>Physalacriaceae</taxon>
        <taxon>Armillaria</taxon>
    </lineage>
</organism>
<keyword evidence="1" id="KW-0472">Membrane</keyword>